<evidence type="ECO:0000259" key="3">
    <source>
        <dbReference type="Pfam" id="PF24758"/>
    </source>
</evidence>
<dbReference type="InterPro" id="IPR032675">
    <property type="entry name" value="LRR_dom_sf"/>
</dbReference>
<accession>A0A9N7NGQ3</accession>
<feature type="compositionally biased region" description="Basic and acidic residues" evidence="1">
    <location>
        <begin position="60"/>
        <end position="75"/>
    </location>
</feature>
<feature type="domain" description="F-box/LRR-repeat protein 15/At3g58940/PEG3-like LRR" evidence="3">
    <location>
        <begin position="530"/>
        <end position="593"/>
    </location>
</feature>
<protein>
    <submittedName>
        <fullName evidence="4">Uncharacterized protein</fullName>
    </submittedName>
</protein>
<dbReference type="OrthoDB" id="421226at2759"/>
<dbReference type="PANTHER" id="PTHR34145">
    <property type="entry name" value="OS02G0105600 PROTEIN"/>
    <property type="match status" value="1"/>
</dbReference>
<dbReference type="Proteomes" id="UP001153555">
    <property type="component" value="Unassembled WGS sequence"/>
</dbReference>
<dbReference type="Pfam" id="PF24758">
    <property type="entry name" value="LRR_At5g56370"/>
    <property type="match status" value="1"/>
</dbReference>
<dbReference type="SUPFAM" id="SSF52047">
    <property type="entry name" value="RNI-like"/>
    <property type="match status" value="1"/>
</dbReference>
<feature type="region of interest" description="Disordered" evidence="1">
    <location>
        <begin position="148"/>
        <end position="169"/>
    </location>
</feature>
<feature type="compositionally biased region" description="Basic and acidic residues" evidence="1">
    <location>
        <begin position="152"/>
        <end position="162"/>
    </location>
</feature>
<keyword evidence="5" id="KW-1185">Reference proteome</keyword>
<sequence>MIKVGIIIGAGLSFGLGAGLLSFGRVKEGEQVASSSSSPIPVANDEKSQAHTGTVGQSNRESHEVNLNKEAHQDSNEEGVMKAQKKAIACSSYANVDNPNSQFLKEQNDMITPVVTQKEECSGKNLLMEEGCAVDDQTMVEVFTESPGQLDANRDEGPKENLKANAPRGWKRVKRTEGRDQSCSKPLIEHETQESLKRNREAAINSVDEESVTEDLKRTQKKSKHNLSVQLHCSYVGTRALLAESYGGSRRRWPVVIVCERRRISVADCSWRSKFAWKLTVVQFAGIGWCAVAVVAGGGRRRGYEWFDDPQEKSVSVNRFIRHHVLSFLSRPWRHKGSTTRPNLNTTQQNFVTIVDRTLQGYVDQNLSVHKLHIHLSTSPISPPVMSLLNKWLSRMTTLNIKVLKLNFQSPPCNLSPAPPYYDSLEELHLRNCKLKSSVESMRFKHLRTLTLEKVQVDGGMIILGCPLLSRLVLNCCWTLNLRHVRLTSPGLKHFELCDYERVEGRSIEIDAQNIETVSIKGPWIWSQRQSALLFSRLTSLDLYSVILSSESFDLLSFGCPTLESLNLDNCSGFEEFHLASDSIKFLHICTTKILLKGVTICAPNIVHFEYTAHISQAPDTFSFTTTTSKEWSSKVFFSSHKNDPDLDINSWFLKLRRVLKALSGSWISLSLQMDVGLQDVPCSAVLCDEPPVVVLNFIFDTCKCRTAAWHMRFTNGLFRVCRPSHVYGCRVVSDSDGNYRFSEFELNILLANTKVRTEHCLWRHDLEQVFVESLDGQQWQLMQWKKLGKLRKRTQDRNIRLRLKWR</sequence>
<feature type="region of interest" description="Disordered" evidence="1">
    <location>
        <begin position="32"/>
        <end position="82"/>
    </location>
</feature>
<dbReference type="Gene3D" id="3.80.10.10">
    <property type="entry name" value="Ribonuclease Inhibitor"/>
    <property type="match status" value="1"/>
</dbReference>
<proteinExistence type="predicted"/>
<feature type="non-terminal residue" evidence="4">
    <location>
        <position position="1"/>
    </location>
</feature>
<organism evidence="4 5">
    <name type="scientific">Striga hermonthica</name>
    <name type="common">Purple witchweed</name>
    <name type="synonym">Buchnera hermonthica</name>
    <dbReference type="NCBI Taxonomy" id="68872"/>
    <lineage>
        <taxon>Eukaryota</taxon>
        <taxon>Viridiplantae</taxon>
        <taxon>Streptophyta</taxon>
        <taxon>Embryophyta</taxon>
        <taxon>Tracheophyta</taxon>
        <taxon>Spermatophyta</taxon>
        <taxon>Magnoliopsida</taxon>
        <taxon>eudicotyledons</taxon>
        <taxon>Gunneridae</taxon>
        <taxon>Pentapetalae</taxon>
        <taxon>asterids</taxon>
        <taxon>lamiids</taxon>
        <taxon>Lamiales</taxon>
        <taxon>Orobanchaceae</taxon>
        <taxon>Buchnereae</taxon>
        <taxon>Striga</taxon>
    </lineage>
</organism>
<name>A0A9N7NGQ3_STRHE</name>
<evidence type="ECO:0000256" key="1">
    <source>
        <dbReference type="SAM" id="MobiDB-lite"/>
    </source>
</evidence>
<dbReference type="InterPro" id="IPR055411">
    <property type="entry name" value="LRR_FXL15/At3g58940/PEG3-like"/>
</dbReference>
<dbReference type="Pfam" id="PF23622">
    <property type="entry name" value="LRR_At1g61320_AtMIF1"/>
    <property type="match status" value="1"/>
</dbReference>
<evidence type="ECO:0000259" key="2">
    <source>
        <dbReference type="Pfam" id="PF23622"/>
    </source>
</evidence>
<feature type="compositionally biased region" description="Polar residues" evidence="1">
    <location>
        <begin position="50"/>
        <end position="59"/>
    </location>
</feature>
<evidence type="ECO:0000313" key="4">
    <source>
        <dbReference type="EMBL" id="CAA0834016.1"/>
    </source>
</evidence>
<gene>
    <name evidence="4" type="ORF">SHERM_29272</name>
</gene>
<dbReference type="AlphaFoldDB" id="A0A9N7NGQ3"/>
<dbReference type="InterPro" id="IPR053772">
    <property type="entry name" value="At1g61320/At1g61330-like"/>
</dbReference>
<reference evidence="4" key="1">
    <citation type="submission" date="2019-12" db="EMBL/GenBank/DDBJ databases">
        <authorList>
            <person name="Scholes J."/>
        </authorList>
    </citation>
    <scope>NUCLEOTIDE SEQUENCE</scope>
</reference>
<feature type="domain" description="At1g61320/AtMIF1 LRR" evidence="2">
    <location>
        <begin position="368"/>
        <end position="522"/>
    </location>
</feature>
<dbReference type="EMBL" id="CACSLK010027842">
    <property type="protein sequence ID" value="CAA0834016.1"/>
    <property type="molecule type" value="Genomic_DNA"/>
</dbReference>
<dbReference type="InterPro" id="IPR055357">
    <property type="entry name" value="LRR_At1g61320_AtMIF1"/>
</dbReference>
<evidence type="ECO:0000313" key="5">
    <source>
        <dbReference type="Proteomes" id="UP001153555"/>
    </source>
</evidence>
<comment type="caution">
    <text evidence="4">The sequence shown here is derived from an EMBL/GenBank/DDBJ whole genome shotgun (WGS) entry which is preliminary data.</text>
</comment>